<dbReference type="RefSeq" id="WP_176065622.1">
    <property type="nucleotide sequence ID" value="NZ_BJTG01000005.1"/>
</dbReference>
<keyword evidence="2 8" id="KW-0645">Protease</keyword>
<feature type="active site" evidence="7">
    <location>
        <position position="161"/>
    </location>
</feature>
<proteinExistence type="inferred from homology"/>
<evidence type="ECO:0000256" key="6">
    <source>
        <dbReference type="ARBA" id="ARBA00023049"/>
    </source>
</evidence>
<evidence type="ECO:0000313" key="11">
    <source>
        <dbReference type="EMBL" id="GEJ57760.1"/>
    </source>
</evidence>
<protein>
    <recommendedName>
        <fullName evidence="8">Neutral metalloproteinase</fullName>
        <ecNumber evidence="8">3.4.24.-</ecNumber>
    </recommendedName>
</protein>
<comment type="cofactor">
    <cofactor evidence="8">
        <name>Zn(2+)</name>
        <dbReference type="ChEBI" id="CHEBI:29105"/>
    </cofactor>
</comment>
<dbReference type="CDD" id="cd09597">
    <property type="entry name" value="M4_TLP"/>
    <property type="match status" value="1"/>
</dbReference>
<evidence type="ECO:0000259" key="10">
    <source>
        <dbReference type="Pfam" id="PF02868"/>
    </source>
</evidence>
<evidence type="ECO:0000259" key="9">
    <source>
        <dbReference type="Pfam" id="PF01447"/>
    </source>
</evidence>
<dbReference type="EMBL" id="BJTG01000005">
    <property type="protein sequence ID" value="GEJ57760.1"/>
    <property type="molecule type" value="Genomic_DNA"/>
</dbReference>
<dbReference type="SUPFAM" id="SSF55486">
    <property type="entry name" value="Metalloproteases ('zincins'), catalytic domain"/>
    <property type="match status" value="1"/>
</dbReference>
<dbReference type="PANTHER" id="PTHR43579">
    <property type="match status" value="1"/>
</dbReference>
<dbReference type="InterPro" id="IPR023612">
    <property type="entry name" value="Peptidase_M4"/>
</dbReference>
<keyword evidence="3" id="KW-0479">Metal-binding</keyword>
<accession>A0A7I9VNT0</accession>
<dbReference type="InterPro" id="IPR052759">
    <property type="entry name" value="Metalloprotease_M4"/>
</dbReference>
<dbReference type="InterPro" id="IPR001570">
    <property type="entry name" value="Peptidase_M4_C_domain"/>
</dbReference>
<keyword evidence="6 8" id="KW-0482">Metalloprotease</keyword>
<evidence type="ECO:0000313" key="12">
    <source>
        <dbReference type="Proteomes" id="UP000503640"/>
    </source>
</evidence>
<comment type="subcellular location">
    <subcellularLocation>
        <location evidence="8">Secreted</location>
    </subcellularLocation>
</comment>
<dbReference type="Proteomes" id="UP000503640">
    <property type="component" value="Unassembled WGS sequence"/>
</dbReference>
<reference evidence="12" key="1">
    <citation type="journal article" date="2020" name="Appl. Environ. Microbiol.">
        <title>Diazotrophic Anaeromyxobacter Isolates from Soils.</title>
        <authorList>
            <person name="Masuda Y."/>
            <person name="Yamanaka H."/>
            <person name="Xu Z.X."/>
            <person name="Shiratori Y."/>
            <person name="Aono T."/>
            <person name="Amachi S."/>
            <person name="Senoo K."/>
            <person name="Itoh H."/>
        </authorList>
    </citation>
    <scope>NUCLEOTIDE SEQUENCE [LARGE SCALE GENOMIC DNA]</scope>
    <source>
        <strain evidence="12">R267</strain>
    </source>
</reference>
<gene>
    <name evidence="11" type="ORF">AMYX_25010</name>
</gene>
<comment type="function">
    <text evidence="8">Extracellular zinc metalloprotease.</text>
</comment>
<evidence type="ECO:0000256" key="2">
    <source>
        <dbReference type="ARBA" id="ARBA00022670"/>
    </source>
</evidence>
<evidence type="ECO:0000256" key="5">
    <source>
        <dbReference type="ARBA" id="ARBA00022833"/>
    </source>
</evidence>
<evidence type="ECO:0000256" key="7">
    <source>
        <dbReference type="PIRSR" id="PIRSR623612-1"/>
    </source>
</evidence>
<organism evidence="11 12">
    <name type="scientific">Anaeromyxobacter diazotrophicus</name>
    <dbReference type="NCBI Taxonomy" id="2590199"/>
    <lineage>
        <taxon>Bacteria</taxon>
        <taxon>Pseudomonadati</taxon>
        <taxon>Myxococcota</taxon>
        <taxon>Myxococcia</taxon>
        <taxon>Myxococcales</taxon>
        <taxon>Cystobacterineae</taxon>
        <taxon>Anaeromyxobacteraceae</taxon>
        <taxon>Anaeromyxobacter</taxon>
    </lineage>
</organism>
<evidence type="ECO:0000256" key="1">
    <source>
        <dbReference type="ARBA" id="ARBA00009388"/>
    </source>
</evidence>
<keyword evidence="5 8" id="KW-0862">Zinc</keyword>
<keyword evidence="12" id="KW-1185">Reference proteome</keyword>
<dbReference type="GO" id="GO:0006508">
    <property type="term" value="P:proteolysis"/>
    <property type="evidence" value="ECO:0007669"/>
    <property type="project" value="UniProtKB-KW"/>
</dbReference>
<keyword evidence="8" id="KW-0964">Secreted</keyword>
<dbReference type="GO" id="GO:0004222">
    <property type="term" value="F:metalloendopeptidase activity"/>
    <property type="evidence" value="ECO:0007669"/>
    <property type="project" value="UniProtKB-UniRule"/>
</dbReference>
<feature type="domain" description="Peptidase M4" evidence="9">
    <location>
        <begin position="90"/>
        <end position="168"/>
    </location>
</feature>
<feature type="domain" description="Peptidase M4 C-terminal" evidence="10">
    <location>
        <begin position="174"/>
        <end position="329"/>
    </location>
</feature>
<evidence type="ECO:0000256" key="3">
    <source>
        <dbReference type="ARBA" id="ARBA00022723"/>
    </source>
</evidence>
<dbReference type="GO" id="GO:0005576">
    <property type="term" value="C:extracellular region"/>
    <property type="evidence" value="ECO:0007669"/>
    <property type="project" value="UniProtKB-SubCell"/>
</dbReference>
<dbReference type="PANTHER" id="PTHR43579:SF1">
    <property type="entry name" value="NEUTRAL METALLOPROTEINASE"/>
    <property type="match status" value="1"/>
</dbReference>
<dbReference type="EC" id="3.4.24.-" evidence="8"/>
<dbReference type="Pfam" id="PF02868">
    <property type="entry name" value="Peptidase_M4_C"/>
    <property type="match status" value="1"/>
</dbReference>
<evidence type="ECO:0000256" key="8">
    <source>
        <dbReference type="RuleBase" id="RU366073"/>
    </source>
</evidence>
<dbReference type="Pfam" id="PF01447">
    <property type="entry name" value="Peptidase_M4"/>
    <property type="match status" value="1"/>
</dbReference>
<dbReference type="PRINTS" id="PR00730">
    <property type="entry name" value="THERMOLYSIN"/>
</dbReference>
<dbReference type="InterPro" id="IPR027268">
    <property type="entry name" value="Peptidase_M4/M1_CTD_sf"/>
</dbReference>
<dbReference type="InterPro" id="IPR013856">
    <property type="entry name" value="Peptidase_M4_domain"/>
</dbReference>
<name>A0A7I9VNT0_9BACT</name>
<evidence type="ECO:0000256" key="4">
    <source>
        <dbReference type="ARBA" id="ARBA00022801"/>
    </source>
</evidence>
<keyword evidence="4 8" id="KW-0378">Hydrolase</keyword>
<feature type="active site" description="Proton donor" evidence="7">
    <location>
        <position position="254"/>
    </location>
</feature>
<dbReference type="Gene3D" id="3.10.170.10">
    <property type="match status" value="1"/>
</dbReference>
<comment type="similarity">
    <text evidence="1 8">Belongs to the peptidase M4 family.</text>
</comment>
<dbReference type="Gene3D" id="1.10.390.10">
    <property type="entry name" value="Neutral Protease Domain 2"/>
    <property type="match status" value="1"/>
</dbReference>
<comment type="caution">
    <text evidence="11">The sequence shown here is derived from an EMBL/GenBank/DDBJ whole genome shotgun (WGS) entry which is preliminary data.</text>
</comment>
<dbReference type="GO" id="GO:0046872">
    <property type="term" value="F:metal ion binding"/>
    <property type="evidence" value="ECO:0007669"/>
    <property type="project" value="UniProtKB-UniRule"/>
</dbReference>
<dbReference type="AlphaFoldDB" id="A0A7I9VNT0"/>
<sequence>MADDRCCSAHACFIVPPKLLRKLGDLDTALLSERLRGQRLAFKEMGFAAVGVPAGGERRTIYDAGHATRLPGALVRGEGGPRSKDEVVNQAYDSSGDTYDFYWKTFKRNSVDGRGMRLDSTVHYGTRFNNAFWNGRQMVYGDGDGQLFTGFASAIDVVGHELTHGVTQYTVPGGLTYDGQSGALNESISDVFGTLVKQWKLGQDVNAASWLIGEGIMGAKYGKALRSMKAPGTAWTGDDQPGDMGGYVQDGDVHTNSGIPNHAFFLAAMALGGHAWEKAGPIWYRTLPMLHPDATFAEAARATIDAAGLLYGAGAEQAAVQAAWKGVKVL</sequence>